<dbReference type="InterPro" id="IPR013493">
    <property type="entry name" value="CHP02677"/>
</dbReference>
<feature type="region of interest" description="Disordered" evidence="1">
    <location>
        <begin position="259"/>
        <end position="278"/>
    </location>
</feature>
<dbReference type="Pfam" id="PF09660">
    <property type="entry name" value="DUF2397"/>
    <property type="match status" value="1"/>
</dbReference>
<name>A0ABQ2U2Z5_9ACTN</name>
<evidence type="ECO:0008006" key="4">
    <source>
        <dbReference type="Google" id="ProtNLM"/>
    </source>
</evidence>
<comment type="caution">
    <text evidence="2">The sequence shown here is derived from an EMBL/GenBank/DDBJ whole genome shotgun (WGS) entry which is preliminary data.</text>
</comment>
<sequence>MAAVRTAVVDVVRALQLPSRLLDGVQDTLREILGHLKDDHGRLPGDLEDVRTRIDELQRVTADFYAALARMVQSDVTDNDVFGDNRDRVVEALRQFPREYGRGLPRVEAALAELREAGFARTVEAATGHAGLLDVADQQHWIDERIRRLTDLDAWFQPDGTVHRLIDSASGAVHTLLVAIDRRYMARRRGSDLGVDFRALAYSLYRQPDDFEARRVYAAAFGDWPAWHAVIGASEEDVAHGTPAHSGTGRHQVEVTLREHERHGRTSGRPRKVPDTSAERAAAHAQAQALAQRRRYLAGLLATDGEVGLEYLGQLPFEAALILLNAVEVALSQYHPQDGLGRATVDEAGLEVTVRPGRPHITVTVELAEGRLSGPELWLSVTPQGHTSSVNRAVPRAAGQNWSVA</sequence>
<organism evidence="2 3">
    <name type="scientific">Streptomyces variabilis</name>
    <dbReference type="NCBI Taxonomy" id="67372"/>
    <lineage>
        <taxon>Bacteria</taxon>
        <taxon>Bacillati</taxon>
        <taxon>Actinomycetota</taxon>
        <taxon>Actinomycetes</taxon>
        <taxon>Kitasatosporales</taxon>
        <taxon>Streptomycetaceae</taxon>
        <taxon>Streptomyces</taxon>
        <taxon>Streptomyces griseoincarnatus group</taxon>
    </lineage>
</organism>
<evidence type="ECO:0000313" key="2">
    <source>
        <dbReference type="EMBL" id="GGT59124.1"/>
    </source>
</evidence>
<gene>
    <name evidence="2" type="ORF">GCM10010287_36630</name>
</gene>
<dbReference type="Proteomes" id="UP000629911">
    <property type="component" value="Unassembled WGS sequence"/>
</dbReference>
<dbReference type="EMBL" id="BMTZ01000010">
    <property type="protein sequence ID" value="GGT59124.1"/>
    <property type="molecule type" value="Genomic_DNA"/>
</dbReference>
<accession>A0ABQ2U2Z5</accession>
<proteinExistence type="predicted"/>
<evidence type="ECO:0000313" key="3">
    <source>
        <dbReference type="Proteomes" id="UP000629911"/>
    </source>
</evidence>
<keyword evidence="3" id="KW-1185">Reference proteome</keyword>
<reference evidence="3" key="1">
    <citation type="journal article" date="2019" name="Int. J. Syst. Evol. Microbiol.">
        <title>The Global Catalogue of Microorganisms (GCM) 10K type strain sequencing project: providing services to taxonomists for standard genome sequencing and annotation.</title>
        <authorList>
            <consortium name="The Broad Institute Genomics Platform"/>
            <consortium name="The Broad Institute Genome Sequencing Center for Infectious Disease"/>
            <person name="Wu L."/>
            <person name="Ma J."/>
        </authorList>
    </citation>
    <scope>NUCLEOTIDE SEQUENCE [LARGE SCALE GENOMIC DNA]</scope>
    <source>
        <strain evidence="3">JCM 4422</strain>
    </source>
</reference>
<protein>
    <recommendedName>
        <fullName evidence="4">DUF2397 family protein</fullName>
    </recommendedName>
</protein>
<evidence type="ECO:0000256" key="1">
    <source>
        <dbReference type="SAM" id="MobiDB-lite"/>
    </source>
</evidence>